<comment type="caution">
    <text evidence="1">The sequence shown here is derived from an EMBL/GenBank/DDBJ whole genome shotgun (WGS) entry which is preliminary data.</text>
</comment>
<dbReference type="SUPFAM" id="SSF55729">
    <property type="entry name" value="Acyl-CoA N-acyltransferases (Nat)"/>
    <property type="match status" value="1"/>
</dbReference>
<dbReference type="NCBIfam" id="NF033472">
    <property type="entry name" value="AAC_2p_IIb"/>
    <property type="match status" value="1"/>
</dbReference>
<sequence length="240" mass="27175">MSEHRDEIKPTDHDLMELHVEALFTHDQNKRLRIINEPWPGEAPAPRFFLGRTIEGTTLCRFRHDVPEMLIEEVERLCADEPVVRDFQTKPKHVESYMDLLQGERFTMGPCFLIPAEAATALQTVSITKENMTEYLRGGFEWLTSEINYVQPCTALICEGRAVSICRSVRITPKAHEAGLETLEEFRGRGYAAAVIAGWAAAVRQTGVVPLYSTSWDNRASQRVAGKSALFWYGVNFTIT</sequence>
<dbReference type="InterPro" id="IPR016181">
    <property type="entry name" value="Acyl_CoA_acyltransferase"/>
</dbReference>
<accession>A0ABV6J2D6</accession>
<reference evidence="1 2" key="1">
    <citation type="submission" date="2024-09" db="EMBL/GenBank/DDBJ databases">
        <authorList>
            <person name="Sun Q."/>
            <person name="Mori K."/>
        </authorList>
    </citation>
    <scope>NUCLEOTIDE SEQUENCE [LARGE SCALE GENOMIC DNA]</scope>
    <source>
        <strain evidence="1 2">CCM 4839</strain>
    </source>
</reference>
<protein>
    <submittedName>
        <fullName evidence="1">Kasugamycin N-acetyltransferase AAC(2')-IIb</fullName>
    </submittedName>
</protein>
<dbReference type="EMBL" id="JBHLVF010000006">
    <property type="protein sequence ID" value="MFC0390039.1"/>
    <property type="molecule type" value="Genomic_DNA"/>
</dbReference>
<organism evidence="1 2">
    <name type="scientific">Paenibacillus mendelii</name>
    <dbReference type="NCBI Taxonomy" id="206163"/>
    <lineage>
        <taxon>Bacteria</taxon>
        <taxon>Bacillati</taxon>
        <taxon>Bacillota</taxon>
        <taxon>Bacilli</taxon>
        <taxon>Bacillales</taxon>
        <taxon>Paenibacillaceae</taxon>
        <taxon>Paenibacillus</taxon>
    </lineage>
</organism>
<dbReference type="Proteomes" id="UP001589818">
    <property type="component" value="Unassembled WGS sequence"/>
</dbReference>
<name>A0ABV6J2D6_9BACL</name>
<proteinExistence type="predicted"/>
<dbReference type="RefSeq" id="WP_204820740.1">
    <property type="nucleotide sequence ID" value="NZ_JANHOF010000020.1"/>
</dbReference>
<evidence type="ECO:0000313" key="2">
    <source>
        <dbReference type="Proteomes" id="UP001589818"/>
    </source>
</evidence>
<dbReference type="Gene3D" id="3.40.630.30">
    <property type="match status" value="1"/>
</dbReference>
<keyword evidence="2" id="KW-1185">Reference proteome</keyword>
<evidence type="ECO:0000313" key="1">
    <source>
        <dbReference type="EMBL" id="MFC0390039.1"/>
    </source>
</evidence>
<gene>
    <name evidence="1" type="primary">aac(2')-IIb</name>
    <name evidence="1" type="ORF">ACFFJ8_01485</name>
</gene>